<dbReference type="AlphaFoldDB" id="A0A836HM48"/>
<evidence type="ECO:0000256" key="1">
    <source>
        <dbReference type="SAM" id="MobiDB-lite"/>
    </source>
</evidence>
<name>A0A836HM48_9TRYP</name>
<evidence type="ECO:0000313" key="2">
    <source>
        <dbReference type="EMBL" id="KAG5479320.1"/>
    </source>
</evidence>
<dbReference type="Gene3D" id="2.60.40.150">
    <property type="entry name" value="C2 domain"/>
    <property type="match status" value="1"/>
</dbReference>
<dbReference type="EMBL" id="JAFHLR010000022">
    <property type="protein sequence ID" value="KAG5479320.1"/>
    <property type="molecule type" value="Genomic_DNA"/>
</dbReference>
<dbReference type="InterPro" id="IPR035892">
    <property type="entry name" value="C2_domain_sf"/>
</dbReference>
<keyword evidence="3" id="KW-1185">Reference proteome</keyword>
<feature type="region of interest" description="Disordered" evidence="1">
    <location>
        <begin position="1"/>
        <end position="23"/>
    </location>
</feature>
<sequence>MAEVISGLSLPKTPNAGRSDSADRSATMFLEVLRMDSPPKAAHAIGSNGFHPVWCGAGQTGWTWTVDRWSMATLMLHIYDRDKYSTCELLAEAIISRSLRFTKDSAKSY</sequence>
<dbReference type="GeneID" id="92357888"/>
<dbReference type="KEGG" id="loi:92357888"/>
<reference evidence="2 3" key="1">
    <citation type="submission" date="2021-02" db="EMBL/GenBank/DDBJ databases">
        <title>Leishmania (Mundinia) orientalis Genome sequencing and assembly.</title>
        <authorList>
            <person name="Almutairi H."/>
            <person name="Gatherer D."/>
        </authorList>
    </citation>
    <scope>NUCLEOTIDE SEQUENCE [LARGE SCALE GENOMIC DNA]</scope>
    <source>
        <strain evidence="2">LSCM4</strain>
    </source>
</reference>
<proteinExistence type="predicted"/>
<organism evidence="2 3">
    <name type="scientific">Leishmania orientalis</name>
    <dbReference type="NCBI Taxonomy" id="2249476"/>
    <lineage>
        <taxon>Eukaryota</taxon>
        <taxon>Discoba</taxon>
        <taxon>Euglenozoa</taxon>
        <taxon>Kinetoplastea</taxon>
        <taxon>Metakinetoplastina</taxon>
        <taxon>Trypanosomatida</taxon>
        <taxon>Trypanosomatidae</taxon>
        <taxon>Leishmaniinae</taxon>
        <taxon>Leishmania</taxon>
    </lineage>
</organism>
<accession>A0A836HM48</accession>
<comment type="caution">
    <text evidence="2">The sequence shown here is derived from an EMBL/GenBank/DDBJ whole genome shotgun (WGS) entry which is preliminary data.</text>
</comment>
<dbReference type="Proteomes" id="UP000674143">
    <property type="component" value="Chromosome 22"/>
</dbReference>
<protein>
    <submittedName>
        <fullName evidence="2">Uncharacterized protein</fullName>
    </submittedName>
</protein>
<dbReference type="SMR" id="A0A836HM48"/>
<dbReference type="RefSeq" id="XP_067063413.1">
    <property type="nucleotide sequence ID" value="XM_067203954.1"/>
</dbReference>
<evidence type="ECO:0000313" key="3">
    <source>
        <dbReference type="Proteomes" id="UP000674143"/>
    </source>
</evidence>
<gene>
    <name evidence="2" type="ORF">LSCM4_01913</name>
</gene>